<evidence type="ECO:0000256" key="4">
    <source>
        <dbReference type="ARBA" id="ARBA00023136"/>
    </source>
</evidence>
<feature type="domain" description="NfeD-like C-terminal" evidence="6">
    <location>
        <begin position="95"/>
        <end position="150"/>
    </location>
</feature>
<feature type="transmembrane region" description="Helical" evidence="5">
    <location>
        <begin position="6"/>
        <end position="24"/>
    </location>
</feature>
<evidence type="ECO:0000259" key="6">
    <source>
        <dbReference type="Pfam" id="PF01957"/>
    </source>
</evidence>
<dbReference type="HOGENOM" id="CLU_116732_4_3_5"/>
<evidence type="ECO:0000256" key="3">
    <source>
        <dbReference type="ARBA" id="ARBA00022989"/>
    </source>
</evidence>
<protein>
    <recommendedName>
        <fullName evidence="6">NfeD-like C-terminal domain-containing protein</fullName>
    </recommendedName>
</protein>
<evidence type="ECO:0000256" key="5">
    <source>
        <dbReference type="SAM" id="Phobius"/>
    </source>
</evidence>
<evidence type="ECO:0000313" key="7">
    <source>
        <dbReference type="EMBL" id="AGA64570.1"/>
    </source>
</evidence>
<name>L0EUR1_LIBCB</name>
<dbReference type="GO" id="GO:0005886">
    <property type="term" value="C:plasma membrane"/>
    <property type="evidence" value="ECO:0007669"/>
    <property type="project" value="TreeGrafter"/>
</dbReference>
<dbReference type="STRING" id="1215343.B488_05780"/>
<proteinExistence type="predicted"/>
<dbReference type="Gene3D" id="2.40.50.140">
    <property type="entry name" value="Nucleic acid-binding proteins"/>
    <property type="match status" value="1"/>
</dbReference>
<reference evidence="7 8" key="1">
    <citation type="journal article" date="2012" name="Stand. Genomic Sci.">
        <title>Complete genome sequence of Liberibacter crescens BT-1.</title>
        <authorList>
            <person name="Leonard M.T."/>
            <person name="Fagen J.R."/>
            <person name="Davis-Richardson A.G."/>
            <person name="Davis M.J."/>
            <person name="Triplett E.W."/>
        </authorList>
    </citation>
    <scope>NUCLEOTIDE SEQUENCE [LARGE SCALE GENOMIC DNA]</scope>
    <source>
        <strain evidence="7 8">BT-1</strain>
    </source>
</reference>
<dbReference type="Proteomes" id="UP000010799">
    <property type="component" value="Chromosome"/>
</dbReference>
<dbReference type="Pfam" id="PF01957">
    <property type="entry name" value="NfeD"/>
    <property type="match status" value="1"/>
</dbReference>
<evidence type="ECO:0000256" key="2">
    <source>
        <dbReference type="ARBA" id="ARBA00022692"/>
    </source>
</evidence>
<sequence length="156" mass="17629">MIISWSFLPGPWLWCVAGFLMILVELLIPSLIIIWSGCAAVLVGIISLLLQETLLWNWQIQTLLFSILSIALTIIGRHWAKNNKKSDEPLLNRRAESLIGRTIFLTKTLDKESSFISLDGTMWRISSPYVPKNTCVLVTEVKDNVLYVTPLNNTNS</sequence>
<feature type="transmembrane region" description="Helical" evidence="5">
    <location>
        <begin position="31"/>
        <end position="50"/>
    </location>
</feature>
<dbReference type="AlphaFoldDB" id="L0EUR1"/>
<evidence type="ECO:0000313" key="8">
    <source>
        <dbReference type="Proteomes" id="UP000010799"/>
    </source>
</evidence>
<dbReference type="InterPro" id="IPR052165">
    <property type="entry name" value="Membrane_assoc_protease"/>
</dbReference>
<dbReference type="RefSeq" id="WP_015272997.1">
    <property type="nucleotide sequence ID" value="NC_019907.1"/>
</dbReference>
<keyword evidence="4 5" id="KW-0472">Membrane</keyword>
<organism evidence="7 8">
    <name type="scientific">Liberibacter crescens (strain BT-1)</name>
    <dbReference type="NCBI Taxonomy" id="1215343"/>
    <lineage>
        <taxon>Bacteria</taxon>
        <taxon>Pseudomonadati</taxon>
        <taxon>Pseudomonadota</taxon>
        <taxon>Alphaproteobacteria</taxon>
        <taxon>Hyphomicrobiales</taxon>
        <taxon>Rhizobiaceae</taxon>
        <taxon>Liberibacter</taxon>
    </lineage>
</organism>
<dbReference type="InterPro" id="IPR012340">
    <property type="entry name" value="NA-bd_OB-fold"/>
</dbReference>
<dbReference type="EMBL" id="CP003789">
    <property type="protein sequence ID" value="AGA64570.1"/>
    <property type="molecule type" value="Genomic_DNA"/>
</dbReference>
<keyword evidence="2 5" id="KW-0812">Transmembrane</keyword>
<dbReference type="PATRIC" id="fig|1215343.11.peg.588"/>
<keyword evidence="3 5" id="KW-1133">Transmembrane helix</keyword>
<evidence type="ECO:0000256" key="1">
    <source>
        <dbReference type="ARBA" id="ARBA00004141"/>
    </source>
</evidence>
<dbReference type="KEGG" id="lcc:B488_05780"/>
<accession>L0EUR1</accession>
<dbReference type="PANTHER" id="PTHR33507">
    <property type="entry name" value="INNER MEMBRANE PROTEIN YBBJ"/>
    <property type="match status" value="1"/>
</dbReference>
<keyword evidence="8" id="KW-1185">Reference proteome</keyword>
<dbReference type="eggNOG" id="COG1585">
    <property type="taxonomic scope" value="Bacteria"/>
</dbReference>
<gene>
    <name evidence="7" type="ordered locus">B488_05780</name>
</gene>
<dbReference type="PANTHER" id="PTHR33507:SF3">
    <property type="entry name" value="INNER MEMBRANE PROTEIN YBBJ"/>
    <property type="match status" value="1"/>
</dbReference>
<feature type="transmembrane region" description="Helical" evidence="5">
    <location>
        <begin position="56"/>
        <end position="75"/>
    </location>
</feature>
<dbReference type="InterPro" id="IPR002810">
    <property type="entry name" value="NfeD-like_C"/>
</dbReference>
<comment type="subcellular location">
    <subcellularLocation>
        <location evidence="1">Membrane</location>
        <topology evidence="1">Multi-pass membrane protein</topology>
    </subcellularLocation>
</comment>